<evidence type="ECO:0000313" key="7">
    <source>
        <dbReference type="Proteomes" id="UP001232493"/>
    </source>
</evidence>
<feature type="transmembrane region" description="Helical" evidence="4">
    <location>
        <begin position="37"/>
        <end position="59"/>
    </location>
</feature>
<sequence>MTLTISLAHFLADFFNSFFKPLGPYFINKFNIDSRTFTTLITLIGAFSSILQIFFGLYFDRKKRDGVFVVILLFTEIILISLLGFVNSFYVLLTLIFFIRLFNSAFHPVGASFAGRLNKGTHVAWFSVLGTFGAALGPIFITSYVKIFGMDKLYIIGILSAFLLIFFYKKLWKYEKTEISEKRFPSLKEAIVLLPVFLMVALRGFIMNIFHTFVPIYLNQKGSGLIIGGATLTIGMIIGMFTNYYGTYLRDKLGIKFINFIGFLGMGISGIFMVTINSELLRIISFSSFDAFGFLTMSANLVEAQFLMPKNKSFASSVSMGFAWAIGNFVSSGYSAVFGNNVSFVLFSVSLFSIFLGIIYPIMYKEKKI</sequence>
<evidence type="ECO:0000259" key="5">
    <source>
        <dbReference type="PROSITE" id="PS50850"/>
    </source>
</evidence>
<organism evidence="6 7">
    <name type="scientific">Marinitoga aeolica</name>
    <dbReference type="NCBI Taxonomy" id="2809031"/>
    <lineage>
        <taxon>Bacteria</taxon>
        <taxon>Thermotogati</taxon>
        <taxon>Thermotogota</taxon>
        <taxon>Thermotogae</taxon>
        <taxon>Petrotogales</taxon>
        <taxon>Petrotogaceae</taxon>
        <taxon>Marinitoga</taxon>
    </lineage>
</organism>
<feature type="transmembrane region" description="Helical" evidence="4">
    <location>
        <begin position="257"/>
        <end position="277"/>
    </location>
</feature>
<dbReference type="RefSeq" id="WP_280998433.1">
    <property type="nucleotide sequence ID" value="NZ_CP069362.1"/>
</dbReference>
<dbReference type="EMBL" id="CP069362">
    <property type="protein sequence ID" value="WGS64626.1"/>
    <property type="molecule type" value="Genomic_DNA"/>
</dbReference>
<feature type="transmembrane region" description="Helical" evidence="4">
    <location>
        <begin position="342"/>
        <end position="363"/>
    </location>
</feature>
<feature type="transmembrane region" description="Helical" evidence="4">
    <location>
        <begin position="192"/>
        <end position="218"/>
    </location>
</feature>
<proteinExistence type="predicted"/>
<gene>
    <name evidence="6" type="ORF">JRV97_09660</name>
</gene>
<dbReference type="PROSITE" id="PS50850">
    <property type="entry name" value="MFS"/>
    <property type="match status" value="1"/>
</dbReference>
<protein>
    <submittedName>
        <fullName evidence="6">MFS transporter</fullName>
    </submittedName>
</protein>
<dbReference type="Gene3D" id="1.20.1250.20">
    <property type="entry name" value="MFS general substrate transporter like domains"/>
    <property type="match status" value="2"/>
</dbReference>
<evidence type="ECO:0000256" key="4">
    <source>
        <dbReference type="SAM" id="Phobius"/>
    </source>
</evidence>
<dbReference type="PANTHER" id="PTHR43129">
    <property type="entry name" value="FOSMIDOMYCIN RESISTANCE PROTEIN"/>
    <property type="match status" value="1"/>
</dbReference>
<evidence type="ECO:0000256" key="1">
    <source>
        <dbReference type="ARBA" id="ARBA00022692"/>
    </source>
</evidence>
<feature type="transmembrane region" description="Helical" evidence="4">
    <location>
        <begin position="314"/>
        <end position="336"/>
    </location>
</feature>
<keyword evidence="2 4" id="KW-1133">Transmembrane helix</keyword>
<dbReference type="SUPFAM" id="SSF103473">
    <property type="entry name" value="MFS general substrate transporter"/>
    <property type="match status" value="1"/>
</dbReference>
<feature type="transmembrane region" description="Helical" evidence="4">
    <location>
        <begin position="224"/>
        <end position="245"/>
    </location>
</feature>
<keyword evidence="1 4" id="KW-0812">Transmembrane</keyword>
<keyword evidence="7" id="KW-1185">Reference proteome</keyword>
<feature type="transmembrane region" description="Helical" evidence="4">
    <location>
        <begin position="153"/>
        <end position="171"/>
    </location>
</feature>
<feature type="transmembrane region" description="Helical" evidence="4">
    <location>
        <begin position="66"/>
        <end position="83"/>
    </location>
</feature>
<feature type="domain" description="Major facilitator superfamily (MFS) profile" evidence="5">
    <location>
        <begin position="1"/>
        <end position="368"/>
    </location>
</feature>
<evidence type="ECO:0000313" key="6">
    <source>
        <dbReference type="EMBL" id="WGS64626.1"/>
    </source>
</evidence>
<accession>A0ABY8PPQ8</accession>
<feature type="transmembrane region" description="Helical" evidence="4">
    <location>
        <begin position="283"/>
        <end position="302"/>
    </location>
</feature>
<dbReference type="Proteomes" id="UP001232493">
    <property type="component" value="Chromosome"/>
</dbReference>
<keyword evidence="3 4" id="KW-0472">Membrane</keyword>
<feature type="transmembrane region" description="Helical" evidence="4">
    <location>
        <begin position="123"/>
        <end position="141"/>
    </location>
</feature>
<name>A0ABY8PPQ8_9BACT</name>
<feature type="transmembrane region" description="Helical" evidence="4">
    <location>
        <begin position="89"/>
        <end position="111"/>
    </location>
</feature>
<dbReference type="Pfam" id="PF07690">
    <property type="entry name" value="MFS_1"/>
    <property type="match status" value="1"/>
</dbReference>
<dbReference type="InterPro" id="IPR020846">
    <property type="entry name" value="MFS_dom"/>
</dbReference>
<dbReference type="InterPro" id="IPR011701">
    <property type="entry name" value="MFS"/>
</dbReference>
<evidence type="ECO:0000256" key="3">
    <source>
        <dbReference type="ARBA" id="ARBA00023136"/>
    </source>
</evidence>
<evidence type="ECO:0000256" key="2">
    <source>
        <dbReference type="ARBA" id="ARBA00022989"/>
    </source>
</evidence>
<dbReference type="PANTHER" id="PTHR43129:SF1">
    <property type="entry name" value="FOSMIDOMYCIN RESISTANCE PROTEIN"/>
    <property type="match status" value="1"/>
</dbReference>
<reference evidence="6 7" key="1">
    <citation type="submission" date="2021-02" db="EMBL/GenBank/DDBJ databases">
        <title>Characterization of Marinitoga sp. nov. str. BP5-C20A.</title>
        <authorList>
            <person name="Erauso G."/>
            <person name="Postec A."/>
        </authorList>
    </citation>
    <scope>NUCLEOTIDE SEQUENCE [LARGE SCALE GENOMIC DNA]</scope>
    <source>
        <strain evidence="6 7">BP5-C20A</strain>
    </source>
</reference>
<dbReference type="InterPro" id="IPR036259">
    <property type="entry name" value="MFS_trans_sf"/>
</dbReference>